<feature type="chain" id="PRO_5017218694" evidence="3">
    <location>
        <begin position="24"/>
        <end position="226"/>
    </location>
</feature>
<dbReference type="Proteomes" id="UP000273022">
    <property type="component" value="Unassembled WGS sequence"/>
</dbReference>
<name>A0A3A6U431_9GAMM</name>
<comment type="caution">
    <text evidence="4">The sequence shown here is derived from an EMBL/GenBank/DDBJ whole genome shotgun (WGS) entry which is preliminary data.</text>
</comment>
<keyword evidence="5" id="KW-1185">Reference proteome</keyword>
<evidence type="ECO:0000256" key="1">
    <source>
        <dbReference type="ARBA" id="ARBA00008490"/>
    </source>
</evidence>
<dbReference type="InterPro" id="IPR018635">
    <property type="entry name" value="UPF0319"/>
</dbReference>
<comment type="similarity">
    <text evidence="1">Belongs to the UPF0319 family.</text>
</comment>
<reference evidence="4 5" key="1">
    <citation type="submission" date="2018-09" db="EMBL/GenBank/DDBJ databases">
        <title>Phylogeny of the Shewanellaceae, and recommendation for two new genera, Pseudoshewanella and Parashewanella.</title>
        <authorList>
            <person name="Wang G."/>
        </authorList>
    </citation>
    <scope>NUCLEOTIDE SEQUENCE [LARGE SCALE GENOMIC DNA]</scope>
    <source>
        <strain evidence="4 5">KCTC 22492</strain>
    </source>
</reference>
<evidence type="ECO:0000256" key="2">
    <source>
        <dbReference type="ARBA" id="ARBA00022729"/>
    </source>
</evidence>
<proteinExistence type="inferred from homology"/>
<evidence type="ECO:0000313" key="4">
    <source>
        <dbReference type="EMBL" id="RJY18876.1"/>
    </source>
</evidence>
<evidence type="ECO:0000256" key="3">
    <source>
        <dbReference type="SAM" id="SignalP"/>
    </source>
</evidence>
<protein>
    <submittedName>
        <fullName evidence="4">DUF2057 domain-containing protein</fullName>
    </submittedName>
</protein>
<dbReference type="RefSeq" id="WP_121852222.1">
    <property type="nucleotide sequence ID" value="NZ_CP037952.1"/>
</dbReference>
<dbReference type="OrthoDB" id="5734775at2"/>
<dbReference type="PANTHER" id="PTHR38108:SF1">
    <property type="entry name" value="UPF0319 PROTEIN YCCT"/>
    <property type="match status" value="1"/>
</dbReference>
<keyword evidence="2 3" id="KW-0732">Signal</keyword>
<organism evidence="4 5">
    <name type="scientific">Parashewanella spongiae</name>
    <dbReference type="NCBI Taxonomy" id="342950"/>
    <lineage>
        <taxon>Bacteria</taxon>
        <taxon>Pseudomonadati</taxon>
        <taxon>Pseudomonadota</taxon>
        <taxon>Gammaproteobacteria</taxon>
        <taxon>Alteromonadales</taxon>
        <taxon>Shewanellaceae</taxon>
        <taxon>Parashewanella</taxon>
    </lineage>
</organism>
<dbReference type="EMBL" id="QYYH01000013">
    <property type="protein sequence ID" value="RJY18876.1"/>
    <property type="molecule type" value="Genomic_DNA"/>
</dbReference>
<sequence length="226" mass="25496">MTKLTKVIIPMFTVFMSSFSSFAAQLSIPDSFEFLAADGTTIKSGLFSRTSSIPLTNGMHNIALRYNELIVDDFSDSHKFVKSAPFIISIFIDGDDLFQLKSDSDLISNDPERYAQKPKIVISRNDGETQYKITQIQVKESGFLSQVVHGSTHQNFRDFIAQKTRLSSPNESSIVHSTKASTSKHIVTTDSETVQAKKMLEYWWQQADKKTKEAFLEWASSTTEQE</sequence>
<evidence type="ECO:0000313" key="5">
    <source>
        <dbReference type="Proteomes" id="UP000273022"/>
    </source>
</evidence>
<dbReference type="AlphaFoldDB" id="A0A3A6U431"/>
<accession>A0A3A6U431</accession>
<feature type="signal peptide" evidence="3">
    <location>
        <begin position="1"/>
        <end position="23"/>
    </location>
</feature>
<dbReference type="PANTHER" id="PTHR38108">
    <property type="entry name" value="UPF0319 PROTEIN YCCT"/>
    <property type="match status" value="1"/>
</dbReference>
<dbReference type="Pfam" id="PF09829">
    <property type="entry name" value="DUF2057"/>
    <property type="match status" value="1"/>
</dbReference>
<gene>
    <name evidence="4" type="ORF">D5R81_03265</name>
</gene>